<sequence length="102" mass="11981">MRRYKHQVIADFLIILNHISIVTQRLCWHIKMYIARPRRASSLKAQLWLLYVEVVSLCGQFPAEIGDLENRACSRALVVCRNTLKYTARRTQEMLEIGISEY</sequence>
<keyword evidence="2" id="KW-1185">Reference proteome</keyword>
<gene>
    <name evidence="1" type="ORF">SeMB42_g00469</name>
</gene>
<reference evidence="1 2" key="1">
    <citation type="journal article" date="2019" name="Sci. Rep.">
        <title>Comparative genomics of chytrid fungi reveal insights into the obligate biotrophic and pathogenic lifestyle of Synchytrium endobioticum.</title>
        <authorList>
            <person name="van de Vossenberg B.T.L.H."/>
            <person name="Warris S."/>
            <person name="Nguyen H.D.T."/>
            <person name="van Gent-Pelzer M.P.E."/>
            <person name="Joly D.L."/>
            <person name="van de Geest H.C."/>
            <person name="Bonants P.J.M."/>
            <person name="Smith D.S."/>
            <person name="Levesque C.A."/>
            <person name="van der Lee T.A.J."/>
        </authorList>
    </citation>
    <scope>NUCLEOTIDE SEQUENCE [LARGE SCALE GENOMIC DNA]</scope>
    <source>
        <strain evidence="1 2">MB42</strain>
    </source>
</reference>
<dbReference type="EMBL" id="QEAN01000009">
    <property type="protein sequence ID" value="TPX54059.1"/>
    <property type="molecule type" value="Genomic_DNA"/>
</dbReference>
<name>A0A507DQR6_9FUNG</name>
<evidence type="ECO:0000313" key="2">
    <source>
        <dbReference type="Proteomes" id="UP000317494"/>
    </source>
</evidence>
<proteinExistence type="predicted"/>
<dbReference type="VEuPathDB" id="FungiDB:SeMB42_g00469"/>
<comment type="caution">
    <text evidence="1">The sequence shown here is derived from an EMBL/GenBank/DDBJ whole genome shotgun (WGS) entry which is preliminary data.</text>
</comment>
<organism evidence="1 2">
    <name type="scientific">Synchytrium endobioticum</name>
    <dbReference type="NCBI Taxonomy" id="286115"/>
    <lineage>
        <taxon>Eukaryota</taxon>
        <taxon>Fungi</taxon>
        <taxon>Fungi incertae sedis</taxon>
        <taxon>Chytridiomycota</taxon>
        <taxon>Chytridiomycota incertae sedis</taxon>
        <taxon>Chytridiomycetes</taxon>
        <taxon>Synchytriales</taxon>
        <taxon>Synchytriaceae</taxon>
        <taxon>Synchytrium</taxon>
    </lineage>
</organism>
<evidence type="ECO:0000313" key="1">
    <source>
        <dbReference type="EMBL" id="TPX54059.1"/>
    </source>
</evidence>
<dbReference type="AlphaFoldDB" id="A0A507DQR6"/>
<protein>
    <submittedName>
        <fullName evidence="1">Uncharacterized protein</fullName>
    </submittedName>
</protein>
<accession>A0A507DQR6</accession>
<dbReference type="Proteomes" id="UP000317494">
    <property type="component" value="Unassembled WGS sequence"/>
</dbReference>